<comment type="caution">
    <text evidence="2">The sequence shown here is derived from an EMBL/GenBank/DDBJ whole genome shotgun (WGS) entry which is preliminary data.</text>
</comment>
<dbReference type="Gene3D" id="3.60.15.10">
    <property type="entry name" value="Ribonuclease Z/Hydroxyacylglutathione hydrolase-like"/>
    <property type="match status" value="1"/>
</dbReference>
<dbReference type="CDD" id="cd07716">
    <property type="entry name" value="RNaseZ_short-form-like_MBL-fold"/>
    <property type="match status" value="1"/>
</dbReference>
<sequence>MRLTVLGGCGAWPTADQACSGYLVEHEGFRLLVDPGYATLPRLLASGTADAVDAVLVSHGHPDHCADLNPLLRARGLSDTPPPALPVHAPHGALDAVLALDKPSMLRAAYRLCEFRPGDEFEIGPFAVDTWLLPHFVPNAGLRLTTPDAVLAYTGDTGPSPDIPDLARGADLLLSEATYVHQVPTADAPYLLTARLAGQYAAQAGAAALLLTHLWPGTDPHAAHEAAARVWQGPLGAAAPGLVLDLTALGGHCGVLGGSV</sequence>
<evidence type="ECO:0000259" key="1">
    <source>
        <dbReference type="SMART" id="SM00849"/>
    </source>
</evidence>
<dbReference type="EMBL" id="JAFFZN010000006">
    <property type="protein sequence ID" value="MBO8185609.1"/>
    <property type="molecule type" value="Genomic_DNA"/>
</dbReference>
<dbReference type="PANTHER" id="PTHR46018">
    <property type="entry name" value="ZINC PHOSPHODIESTERASE ELAC PROTEIN 1"/>
    <property type="match status" value="1"/>
</dbReference>
<gene>
    <name evidence="2" type="ORF">JW592_09055</name>
</gene>
<dbReference type="InterPro" id="IPR001279">
    <property type="entry name" value="Metallo-B-lactamas"/>
</dbReference>
<dbReference type="RefSeq" id="WP_209264423.1">
    <property type="nucleotide sequence ID" value="NZ_JAFFZN010000006.1"/>
</dbReference>
<reference evidence="2 3" key="1">
    <citation type="submission" date="2021-02" db="EMBL/GenBank/DDBJ databases">
        <title>Streptomyces spirodelae sp. nov., isolated from duckweed.</title>
        <authorList>
            <person name="Saimee Y."/>
            <person name="Duangmal K."/>
        </authorList>
    </citation>
    <scope>NUCLEOTIDE SEQUENCE [LARGE SCALE GENOMIC DNA]</scope>
    <source>
        <strain evidence="2 3">DW4-2</strain>
    </source>
</reference>
<name>A0ABS3WR73_9ACTN</name>
<evidence type="ECO:0000313" key="2">
    <source>
        <dbReference type="EMBL" id="MBO8185609.1"/>
    </source>
</evidence>
<dbReference type="InterPro" id="IPR036866">
    <property type="entry name" value="RibonucZ/Hydroxyglut_hydro"/>
</dbReference>
<keyword evidence="3" id="KW-1185">Reference proteome</keyword>
<protein>
    <submittedName>
        <fullName evidence="2">MBL fold metallo-hydrolase</fullName>
    </submittedName>
</protein>
<dbReference type="SMART" id="SM00849">
    <property type="entry name" value="Lactamase_B"/>
    <property type="match status" value="1"/>
</dbReference>
<proteinExistence type="predicted"/>
<feature type="domain" description="Metallo-beta-lactamase" evidence="1">
    <location>
        <begin position="18"/>
        <end position="195"/>
    </location>
</feature>
<dbReference type="Proteomes" id="UP001518976">
    <property type="component" value="Unassembled WGS sequence"/>
</dbReference>
<dbReference type="PANTHER" id="PTHR46018:SF4">
    <property type="entry name" value="METALLO-HYDROLASE YHFI-RELATED"/>
    <property type="match status" value="1"/>
</dbReference>
<organism evidence="2 3">
    <name type="scientific">Streptomyces spirodelae</name>
    <dbReference type="NCBI Taxonomy" id="2812904"/>
    <lineage>
        <taxon>Bacteria</taxon>
        <taxon>Bacillati</taxon>
        <taxon>Actinomycetota</taxon>
        <taxon>Actinomycetes</taxon>
        <taxon>Kitasatosporales</taxon>
        <taxon>Streptomycetaceae</taxon>
        <taxon>Streptomyces</taxon>
    </lineage>
</organism>
<dbReference type="Pfam" id="PF12706">
    <property type="entry name" value="Lactamase_B_2"/>
    <property type="match status" value="1"/>
</dbReference>
<dbReference type="SUPFAM" id="SSF56281">
    <property type="entry name" value="Metallo-hydrolase/oxidoreductase"/>
    <property type="match status" value="1"/>
</dbReference>
<evidence type="ECO:0000313" key="3">
    <source>
        <dbReference type="Proteomes" id="UP001518976"/>
    </source>
</evidence>
<accession>A0ABS3WR73</accession>